<keyword evidence="3" id="KW-1185">Reference proteome</keyword>
<gene>
    <name evidence="2" type="ORF">ESA94_04225</name>
</gene>
<feature type="transmembrane region" description="Helical" evidence="1">
    <location>
        <begin position="406"/>
        <end position="430"/>
    </location>
</feature>
<evidence type="ECO:0008006" key="4">
    <source>
        <dbReference type="Google" id="ProtNLM"/>
    </source>
</evidence>
<sequence length="837" mass="92274">MKFDFKKLLPHVIAVVIFVVVALVYCKPAIQGMVLNAHDNIGWKGMAQQSIEAKEKYGHIPNWTNSMFGGMPGYQVAMEATHSVLFGHVEKVLSLGLPKPANFFFLACICFYILGLALRLNPWVAVLGALGYAYSTYDPVIIGAGHDTKMLAIAYAPLVIAGLLLLFQKRWWAGIAALAAGATLQISTSHLQIVYYTLLILGALSIGFLIDSFKKKELAHAIKSLSLALLIGILAFSSNAIHTLTNWDYAKESMRGGVSELKQSGDKNTTSGGLDKDYAFKYSVGIAETYTLLIPGIYGGSNGGDEYKKSQFADKLMEVGYPEDQALQFANQVSYWGGQQPTSGPVYFGAIFMLLFVFALFFEKGWLKWSLLAAGVFGVVLAWGKHAEAINYFLFDYMPLYKKFRAPSMGLVMPQICFVLLGAVAINNLLFGNNAAEQIKKAWKNTAIATAAILAVAALLYFSFDYVSPNDSGIKQNMSGAMLQQFAQQGKQPTAEMQQQAETFGKGFVAAIQADRKGLFGSDLMRTAFLLVLGIGLIWAFAANKLKAMPALIVLLVIGSFDLLLVDRRYLNDTKFVEQGDFDNAFTMTEADKQIKQDAGYYRVLNTTTDFTNESNTSYYHNSIGGYHPAKLQIYQDLIENQIAKNNMQVLNMLNTKYFIVQNPQTGAPIAQMNPAAFGPAWLVKHVHFVADGKEEMKALDSINLRDTAVIQTKFKTAVGAQPGADSTASIRFIENRNDYIQYESSSSANQFAVFSEVYYPRGWNAFIDGKEAEIIKVNYALRGLALPAGKHKIEFKFEPKAFIMGDKITMIASILVYLVVFGSLFMAWRSSNKAIA</sequence>
<dbReference type="PANTHER" id="PTHR38454:SF1">
    <property type="entry name" value="INTEGRAL MEMBRANE PROTEIN"/>
    <property type="match status" value="1"/>
</dbReference>
<proteinExistence type="predicted"/>
<keyword evidence="1" id="KW-1133">Transmembrane helix</keyword>
<comment type="caution">
    <text evidence="2">The sequence shown here is derived from an EMBL/GenBank/DDBJ whole genome shotgun (WGS) entry which is preliminary data.</text>
</comment>
<feature type="transmembrane region" description="Helical" evidence="1">
    <location>
        <begin position="809"/>
        <end position="829"/>
    </location>
</feature>
<accession>A0A4Q1CN50</accession>
<keyword evidence="1" id="KW-0472">Membrane</keyword>
<feature type="transmembrane region" description="Helical" evidence="1">
    <location>
        <begin position="442"/>
        <end position="464"/>
    </location>
</feature>
<feature type="transmembrane region" description="Helical" evidence="1">
    <location>
        <begin position="344"/>
        <end position="362"/>
    </location>
</feature>
<dbReference type="InterPro" id="IPR018580">
    <property type="entry name" value="Uncharacterised_YfhO"/>
</dbReference>
<name>A0A4Q1CN50_9BACT</name>
<feature type="transmembrane region" description="Helical" evidence="1">
    <location>
        <begin position="150"/>
        <end position="166"/>
    </location>
</feature>
<feature type="transmembrane region" description="Helical" evidence="1">
    <location>
        <begin position="101"/>
        <end position="118"/>
    </location>
</feature>
<evidence type="ECO:0000313" key="3">
    <source>
        <dbReference type="Proteomes" id="UP000290204"/>
    </source>
</evidence>
<evidence type="ECO:0000313" key="2">
    <source>
        <dbReference type="EMBL" id="RXK62224.1"/>
    </source>
</evidence>
<dbReference type="AlphaFoldDB" id="A0A4Q1CN50"/>
<dbReference type="OrthoDB" id="9772884at2"/>
<protein>
    <recommendedName>
        <fullName evidence="4">YfhO family protein</fullName>
    </recommendedName>
</protein>
<feature type="transmembrane region" description="Helical" evidence="1">
    <location>
        <begin position="125"/>
        <end position="144"/>
    </location>
</feature>
<feature type="transmembrane region" description="Helical" evidence="1">
    <location>
        <begin position="369"/>
        <end position="386"/>
    </location>
</feature>
<dbReference type="RefSeq" id="WP_129129595.1">
    <property type="nucleotide sequence ID" value="NZ_SDHW01000001.1"/>
</dbReference>
<reference evidence="2 3" key="1">
    <citation type="submission" date="2019-01" db="EMBL/GenBank/DDBJ databases">
        <title>Lacibacter sp. strain TTM-7.</title>
        <authorList>
            <person name="Chen W.-M."/>
        </authorList>
    </citation>
    <scope>NUCLEOTIDE SEQUENCE [LARGE SCALE GENOMIC DNA]</scope>
    <source>
        <strain evidence="2 3">TTM-7</strain>
    </source>
</reference>
<dbReference type="EMBL" id="SDHW01000001">
    <property type="protein sequence ID" value="RXK62224.1"/>
    <property type="molecule type" value="Genomic_DNA"/>
</dbReference>
<keyword evidence="1" id="KW-0812">Transmembrane</keyword>
<dbReference type="Proteomes" id="UP000290204">
    <property type="component" value="Unassembled WGS sequence"/>
</dbReference>
<evidence type="ECO:0000256" key="1">
    <source>
        <dbReference type="SAM" id="Phobius"/>
    </source>
</evidence>
<dbReference type="Pfam" id="PF09586">
    <property type="entry name" value="YfhO"/>
    <property type="match status" value="1"/>
</dbReference>
<feature type="transmembrane region" description="Helical" evidence="1">
    <location>
        <begin position="549"/>
        <end position="566"/>
    </location>
</feature>
<feature type="transmembrane region" description="Helical" evidence="1">
    <location>
        <begin position="524"/>
        <end position="542"/>
    </location>
</feature>
<organism evidence="2 3">
    <name type="scientific">Lacibacter luteus</name>
    <dbReference type="NCBI Taxonomy" id="2508719"/>
    <lineage>
        <taxon>Bacteria</taxon>
        <taxon>Pseudomonadati</taxon>
        <taxon>Bacteroidota</taxon>
        <taxon>Chitinophagia</taxon>
        <taxon>Chitinophagales</taxon>
        <taxon>Chitinophagaceae</taxon>
        <taxon>Lacibacter</taxon>
    </lineage>
</organism>
<feature type="transmembrane region" description="Helical" evidence="1">
    <location>
        <begin position="225"/>
        <end position="245"/>
    </location>
</feature>
<feature type="transmembrane region" description="Helical" evidence="1">
    <location>
        <begin position="193"/>
        <end position="213"/>
    </location>
</feature>
<dbReference type="PANTHER" id="PTHR38454">
    <property type="entry name" value="INTEGRAL MEMBRANE PROTEIN-RELATED"/>
    <property type="match status" value="1"/>
</dbReference>
<feature type="transmembrane region" description="Helical" evidence="1">
    <location>
        <begin position="12"/>
        <end position="30"/>
    </location>
</feature>